<feature type="region of interest" description="Disordered" evidence="3">
    <location>
        <begin position="1"/>
        <end position="20"/>
    </location>
</feature>
<dbReference type="OrthoDB" id="3404294at2"/>
<evidence type="ECO:0000256" key="1">
    <source>
        <dbReference type="ARBA" id="ARBA00001946"/>
    </source>
</evidence>
<dbReference type="PROSITE" id="PS51462">
    <property type="entry name" value="NUDIX"/>
    <property type="match status" value="1"/>
</dbReference>
<dbReference type="Proteomes" id="UP000024001">
    <property type="component" value="Unassembled WGS sequence"/>
</dbReference>
<dbReference type="SUPFAM" id="SSF55811">
    <property type="entry name" value="Nudix"/>
    <property type="match status" value="1"/>
</dbReference>
<dbReference type="Gene3D" id="3.90.79.10">
    <property type="entry name" value="Nucleoside Triphosphate Pyrophosphohydrolase"/>
    <property type="match status" value="1"/>
</dbReference>
<dbReference type="InterPro" id="IPR015797">
    <property type="entry name" value="NUDIX_hydrolase-like_dom_sf"/>
</dbReference>
<feature type="domain" description="Nudix hydrolase" evidence="4">
    <location>
        <begin position="33"/>
        <end position="161"/>
    </location>
</feature>
<keyword evidence="6" id="KW-1185">Reference proteome</keyword>
<dbReference type="PANTHER" id="PTHR43046:SF2">
    <property type="entry name" value="8-OXO-DGTP DIPHOSPHATASE-RELATED"/>
    <property type="match status" value="1"/>
</dbReference>
<dbReference type="PATRIC" id="fig|273677.3.peg.18"/>
<reference evidence="5 6" key="1">
    <citation type="submission" date="2014-03" db="EMBL/GenBank/DDBJ databases">
        <title>Draft Genome Sequences of 13 Willow Endophytes.</title>
        <authorList>
            <person name="Gan H.Y."/>
            <person name="Gan H.M."/>
            <person name="Savka M.A."/>
            <person name="Hudson A.O."/>
        </authorList>
    </citation>
    <scope>NUCLEOTIDE SEQUENCE [LARGE SCALE GENOMIC DNA]</scope>
    <source>
        <strain evidence="5 6">RIT293</strain>
    </source>
</reference>
<sequence>MRIEEPSSGPPRPTGPRDPGDAWVITDAGEKYWGRFGAAGLLAHDRERGVLLQHRVAWSHHGGTWGIPGGARHQGESATDAAMRESHEEAGVPGEALLPRFTSVLDLDVWSYTTLVADVVRPFEPVIADPESYALEWVPLDQVDSLPLHPGFSASWPPLRDLLAVRPTVLVDAANVVGSVPDGWWRDRAGAASRLLGRLDGFSRTGVAAAEFSLPGDTWYPTVVAVLEGEARSAPDGSGFVEVVRADAAGDDTLVAEAQRRVGDGERVLLVTSDRALGERAVAVGAEVRGASWLRDRA</sequence>
<dbReference type="RefSeq" id="WP_036308427.1">
    <property type="nucleotide sequence ID" value="NZ_JFYO01000001.1"/>
</dbReference>
<evidence type="ECO:0000313" key="6">
    <source>
        <dbReference type="Proteomes" id="UP000024001"/>
    </source>
</evidence>
<evidence type="ECO:0000256" key="3">
    <source>
        <dbReference type="SAM" id="MobiDB-lite"/>
    </source>
</evidence>
<protein>
    <submittedName>
        <fullName evidence="5">Putative NTP pyrophosphohydrolase</fullName>
    </submittedName>
</protein>
<dbReference type="eggNOG" id="COG0494">
    <property type="taxonomic scope" value="Bacteria"/>
</dbReference>
<dbReference type="AlphaFoldDB" id="A0A031FYP7"/>
<comment type="caution">
    <text evidence="5">The sequence shown here is derived from an EMBL/GenBank/DDBJ whole genome shotgun (WGS) entry which is preliminary data.</text>
</comment>
<dbReference type="PANTHER" id="PTHR43046">
    <property type="entry name" value="GDP-MANNOSE MANNOSYL HYDROLASE"/>
    <property type="match status" value="1"/>
</dbReference>
<evidence type="ECO:0000313" key="5">
    <source>
        <dbReference type="EMBL" id="EZP29407.1"/>
    </source>
</evidence>
<accession>A0A031FYP7</accession>
<dbReference type="InterPro" id="IPR000086">
    <property type="entry name" value="NUDIX_hydrolase_dom"/>
</dbReference>
<dbReference type="InterPro" id="IPR020084">
    <property type="entry name" value="NUDIX_hydrolase_CS"/>
</dbReference>
<evidence type="ECO:0000256" key="2">
    <source>
        <dbReference type="ARBA" id="ARBA00022801"/>
    </source>
</evidence>
<dbReference type="EMBL" id="JFYO01000001">
    <property type="protein sequence ID" value="EZP29407.1"/>
    <property type="molecule type" value="Genomic_DNA"/>
</dbReference>
<name>A0A031FYP7_9MICO</name>
<dbReference type="Pfam" id="PF00293">
    <property type="entry name" value="NUDIX"/>
    <property type="match status" value="1"/>
</dbReference>
<gene>
    <name evidence="5" type="ORF">BW34_00019</name>
</gene>
<proteinExistence type="predicted"/>
<dbReference type="PROSITE" id="PS00893">
    <property type="entry name" value="NUDIX_BOX"/>
    <property type="match status" value="1"/>
</dbReference>
<evidence type="ECO:0000259" key="4">
    <source>
        <dbReference type="PROSITE" id="PS51462"/>
    </source>
</evidence>
<keyword evidence="2 5" id="KW-0378">Hydrolase</keyword>
<comment type="cofactor">
    <cofactor evidence="1">
        <name>Mg(2+)</name>
        <dbReference type="ChEBI" id="CHEBI:18420"/>
    </cofactor>
</comment>
<organism evidence="5 6">
    <name type="scientific">Microbacterium oleivorans</name>
    <dbReference type="NCBI Taxonomy" id="273677"/>
    <lineage>
        <taxon>Bacteria</taxon>
        <taxon>Bacillati</taxon>
        <taxon>Actinomycetota</taxon>
        <taxon>Actinomycetes</taxon>
        <taxon>Micrococcales</taxon>
        <taxon>Microbacteriaceae</taxon>
        <taxon>Microbacterium</taxon>
    </lineage>
</organism>
<dbReference type="GO" id="GO:0016787">
    <property type="term" value="F:hydrolase activity"/>
    <property type="evidence" value="ECO:0007669"/>
    <property type="project" value="UniProtKB-KW"/>
</dbReference>